<comment type="caution">
    <text evidence="7">The sequence shown here is derived from an EMBL/GenBank/DDBJ whole genome shotgun (WGS) entry which is preliminary data.</text>
</comment>
<dbReference type="Proteomes" id="UP000253817">
    <property type="component" value="Unassembled WGS sequence"/>
</dbReference>
<feature type="domain" description="HTH luxR-type" evidence="5">
    <location>
        <begin position="130"/>
        <end position="195"/>
    </location>
</feature>
<gene>
    <name evidence="6" type="ORF">C1876_03755</name>
    <name evidence="7" type="ORF">DMP09_05070</name>
</gene>
<dbReference type="AlphaFoldDB" id="A0A3N0J124"/>
<dbReference type="InterPro" id="IPR036388">
    <property type="entry name" value="WH-like_DNA-bd_sf"/>
</dbReference>
<evidence type="ECO:0000256" key="2">
    <source>
        <dbReference type="ARBA" id="ARBA00023125"/>
    </source>
</evidence>
<protein>
    <submittedName>
        <fullName evidence="7">LuxR family transcriptional regulator</fullName>
    </submittedName>
</protein>
<dbReference type="PRINTS" id="PR00038">
    <property type="entry name" value="HTHLUXR"/>
</dbReference>
<dbReference type="OrthoDB" id="3174345at2"/>
<evidence type="ECO:0000259" key="5">
    <source>
        <dbReference type="PROSITE" id="PS50043"/>
    </source>
</evidence>
<dbReference type="Proteomes" id="UP000270112">
    <property type="component" value="Unassembled WGS sequence"/>
</dbReference>
<dbReference type="RefSeq" id="WP_114545391.1">
    <property type="nucleotide sequence ID" value="NZ_PPTT01000005.1"/>
</dbReference>
<keyword evidence="4" id="KW-0812">Transmembrane</keyword>
<dbReference type="SMART" id="SM00421">
    <property type="entry name" value="HTH_LUXR"/>
    <property type="match status" value="1"/>
</dbReference>
<name>A0A3N0J124_9ACTN</name>
<evidence type="ECO:0000313" key="9">
    <source>
        <dbReference type="Proteomes" id="UP000270112"/>
    </source>
</evidence>
<dbReference type="PROSITE" id="PS50043">
    <property type="entry name" value="HTH_LUXR_2"/>
    <property type="match status" value="1"/>
</dbReference>
<evidence type="ECO:0000256" key="3">
    <source>
        <dbReference type="ARBA" id="ARBA00023163"/>
    </source>
</evidence>
<reference evidence="6 8" key="1">
    <citation type="journal article" date="2018" name="Elife">
        <title>Discovery and characterization of a prevalent human gut bacterial enzyme sufficient for the inactivation of a family of plant toxins.</title>
        <authorList>
            <person name="Koppel N."/>
            <person name="Bisanz J.E."/>
            <person name="Pandelia M.E."/>
            <person name="Turnbaugh P.J."/>
            <person name="Balskus E.P."/>
        </authorList>
    </citation>
    <scope>NUCLEOTIDE SEQUENCE [LARGE SCALE GENOMIC DNA]</scope>
    <source>
        <strain evidence="6 8">DSM 16107</strain>
    </source>
</reference>
<evidence type="ECO:0000313" key="6">
    <source>
        <dbReference type="EMBL" id="RDB70362.1"/>
    </source>
</evidence>
<sequence length="195" mass="20910">MVSWSTVAALLLACLMYGAFCAAAVRAFLRRCADRVAYRLAATWGGCFAAAIVGTLMVSDAFGLDIAVAFEAIMCAASFALCTALGRWWRNREMAAAVTYLQLHRPVPAPVPAPAPAAPPTLDLEAHCARIARAYDLTRREEDVLSLLMEGCTFAQAADSLVVSLNTVKSHVRHLYAKMGVTGKQDLLDKVSSDS</sequence>
<keyword evidence="1" id="KW-0805">Transcription regulation</keyword>
<keyword evidence="4" id="KW-0472">Membrane</keyword>
<dbReference type="GO" id="GO:0006355">
    <property type="term" value="P:regulation of DNA-templated transcription"/>
    <property type="evidence" value="ECO:0007669"/>
    <property type="project" value="InterPro"/>
</dbReference>
<dbReference type="EMBL" id="PPTT01000005">
    <property type="protein sequence ID" value="RDB70362.1"/>
    <property type="molecule type" value="Genomic_DNA"/>
</dbReference>
<keyword evidence="2" id="KW-0238">DNA-binding</keyword>
<reference evidence="7" key="3">
    <citation type="journal article" date="2019" name="Microbiol. Resour. Announc.">
        <title>Draft Genome Sequences of Type Strains of Gordonibacter faecihominis, Paraeggerthella hongkongensis, Parvibacter caecicola,Slackia equolifaciens, Slackia faecicanis, and Slackia isoflavoniconvertens.</title>
        <authorList>
            <person name="Danylec N."/>
            <person name="Stoll D.A."/>
            <person name="Dotsch A."/>
            <person name="Huch M."/>
        </authorList>
    </citation>
    <scope>NUCLEOTIDE SEQUENCE</scope>
    <source>
        <strain evidence="7">DSM 16107</strain>
    </source>
</reference>
<dbReference type="PANTHER" id="PTHR44688:SF16">
    <property type="entry name" value="DNA-BINDING TRANSCRIPTIONAL ACTIVATOR DEVR_DOSR"/>
    <property type="match status" value="1"/>
</dbReference>
<dbReference type="CDD" id="cd06170">
    <property type="entry name" value="LuxR_C_like"/>
    <property type="match status" value="1"/>
</dbReference>
<keyword evidence="8" id="KW-1185">Reference proteome</keyword>
<keyword evidence="4" id="KW-1133">Transmembrane helix</keyword>
<dbReference type="InterPro" id="IPR000792">
    <property type="entry name" value="Tscrpt_reg_LuxR_C"/>
</dbReference>
<evidence type="ECO:0000256" key="4">
    <source>
        <dbReference type="SAM" id="Phobius"/>
    </source>
</evidence>
<dbReference type="PANTHER" id="PTHR44688">
    <property type="entry name" value="DNA-BINDING TRANSCRIPTIONAL ACTIVATOR DEVR_DOSR"/>
    <property type="match status" value="1"/>
</dbReference>
<feature type="transmembrane region" description="Helical" evidence="4">
    <location>
        <begin position="64"/>
        <end position="85"/>
    </location>
</feature>
<evidence type="ECO:0000313" key="7">
    <source>
        <dbReference type="EMBL" id="RNM42400.1"/>
    </source>
</evidence>
<accession>A0A3N0J124</accession>
<reference evidence="9" key="2">
    <citation type="submission" date="2018-05" db="EMBL/GenBank/DDBJ databases">
        <title>Genome Sequencing of selected type strains of the family Eggerthellaceae.</title>
        <authorList>
            <person name="Danylec N."/>
            <person name="Stoll D.A."/>
            <person name="Doetsch A."/>
            <person name="Huch M."/>
        </authorList>
    </citation>
    <scope>NUCLEOTIDE SEQUENCE [LARGE SCALE GENOMIC DNA]</scope>
    <source>
        <strain evidence="9">DSM 16107</strain>
    </source>
</reference>
<dbReference type="EMBL" id="QICC01000013">
    <property type="protein sequence ID" value="RNM42400.1"/>
    <property type="molecule type" value="Genomic_DNA"/>
</dbReference>
<feature type="transmembrane region" description="Helical" evidence="4">
    <location>
        <begin position="6"/>
        <end position="29"/>
    </location>
</feature>
<keyword evidence="3" id="KW-0804">Transcription</keyword>
<dbReference type="Gene3D" id="1.10.10.10">
    <property type="entry name" value="Winged helix-like DNA-binding domain superfamily/Winged helix DNA-binding domain"/>
    <property type="match status" value="1"/>
</dbReference>
<evidence type="ECO:0000256" key="1">
    <source>
        <dbReference type="ARBA" id="ARBA00023015"/>
    </source>
</evidence>
<proteinExistence type="predicted"/>
<dbReference type="GO" id="GO:0003677">
    <property type="term" value="F:DNA binding"/>
    <property type="evidence" value="ECO:0007669"/>
    <property type="project" value="UniProtKB-KW"/>
</dbReference>
<dbReference type="SUPFAM" id="SSF46894">
    <property type="entry name" value="C-terminal effector domain of the bipartite response regulators"/>
    <property type="match status" value="1"/>
</dbReference>
<dbReference type="InterPro" id="IPR016032">
    <property type="entry name" value="Sig_transdc_resp-reg_C-effctor"/>
</dbReference>
<organism evidence="7 9">
    <name type="scientific">Eggerthella sinensis</name>
    <dbReference type="NCBI Taxonomy" id="242230"/>
    <lineage>
        <taxon>Bacteria</taxon>
        <taxon>Bacillati</taxon>
        <taxon>Actinomycetota</taxon>
        <taxon>Coriobacteriia</taxon>
        <taxon>Eggerthellales</taxon>
        <taxon>Eggerthellaceae</taxon>
        <taxon>Eggerthella</taxon>
    </lineage>
</organism>
<dbReference type="Pfam" id="PF00196">
    <property type="entry name" value="GerE"/>
    <property type="match status" value="1"/>
</dbReference>
<evidence type="ECO:0000313" key="8">
    <source>
        <dbReference type="Proteomes" id="UP000253817"/>
    </source>
</evidence>
<feature type="transmembrane region" description="Helical" evidence="4">
    <location>
        <begin position="36"/>
        <end position="58"/>
    </location>
</feature>